<evidence type="ECO:0000313" key="4">
    <source>
        <dbReference type="EMBL" id="BAU89410.1"/>
    </source>
</evidence>
<dbReference type="EMBL" id="AP014809">
    <property type="protein sequence ID" value="BAU89410.1"/>
    <property type="molecule type" value="Genomic_DNA"/>
</dbReference>
<dbReference type="SUPFAM" id="SSF56112">
    <property type="entry name" value="Protein kinase-like (PK-like)"/>
    <property type="match status" value="1"/>
</dbReference>
<dbReference type="CDD" id="cd05121">
    <property type="entry name" value="ABC1_ADCK3-like"/>
    <property type="match status" value="1"/>
</dbReference>
<organism evidence="4 5">
    <name type="scientific">Methylorubrum populi</name>
    <dbReference type="NCBI Taxonomy" id="223967"/>
    <lineage>
        <taxon>Bacteria</taxon>
        <taxon>Pseudomonadati</taxon>
        <taxon>Pseudomonadota</taxon>
        <taxon>Alphaproteobacteria</taxon>
        <taxon>Hyphomicrobiales</taxon>
        <taxon>Methylobacteriaceae</taxon>
        <taxon>Methylorubrum</taxon>
    </lineage>
</organism>
<evidence type="ECO:0000256" key="1">
    <source>
        <dbReference type="ARBA" id="ARBA00009670"/>
    </source>
</evidence>
<evidence type="ECO:0000259" key="3">
    <source>
        <dbReference type="PROSITE" id="PS50011"/>
    </source>
</evidence>
<keyword evidence="2" id="KW-0472">Membrane</keyword>
<proteinExistence type="inferred from homology"/>
<gene>
    <name evidence="4" type="ORF">MPPM_0805</name>
</gene>
<keyword evidence="2" id="KW-0812">Transmembrane</keyword>
<dbReference type="InterPro" id="IPR011009">
    <property type="entry name" value="Kinase-like_dom_sf"/>
</dbReference>
<dbReference type="Pfam" id="PF03109">
    <property type="entry name" value="ABC1"/>
    <property type="match status" value="1"/>
</dbReference>
<keyword evidence="2" id="KW-1133">Transmembrane helix</keyword>
<dbReference type="Proteomes" id="UP000218288">
    <property type="component" value="Chromosome"/>
</dbReference>
<sequence>MPEPTLRATRKIAMLKTAFVAARDRQRLSEIASVLIGFGLTKVVDRLGLHNIPLIPRRAPRVDVTRLSQPERLRRAIETLGPTFIKFGQILASRPDLLSPVWTDELEKLHSQVKPVPWALIGPQLEADLGAPPQEVFAEFDLNPIASASIAQVYRARLHSGEEVVVKVLRPGLRKIIEADLRLMAHGARIVEAEWPEMARYQPQEQMRHLANGLNGELDLLNEARNCEMIAEIFAGRDDIVIPKIFWEWCSERVLVQEFIHGISPNDAAALRAMDADKKALAQKGCDAFLRMALIEGVFHADPHPGNLLILPGNRIGFIDFGIVGRLSQKRRQQLLVLIGAMLKQDVDGLMATLLDWTGTSNPDLSKLEQSAQNFVQAHSSIPLNLGLVLTDFMTMARENDLAMPTDLAILFKGLVTADGVMRQLDPGFDLFAAAGPTVRASMRSQFSLRGLMRKAESLGSGLYGAASELPTLIHLMLVRLKQGRVTVEIELKGMDKLVRGIERGAARVAVGLVVAAFATQLAPRLIDLGTPAFVIIGMTVAMLGIGWLVLLGRDR</sequence>
<feature type="domain" description="Protein kinase" evidence="3">
    <location>
        <begin position="139"/>
        <end position="499"/>
    </location>
</feature>
<comment type="similarity">
    <text evidence="1">Belongs to the protein kinase superfamily. ADCK protein kinase family.</text>
</comment>
<dbReference type="InterPro" id="IPR004147">
    <property type="entry name" value="ABC1_dom"/>
</dbReference>
<dbReference type="PANTHER" id="PTHR10566:SF113">
    <property type="entry name" value="PROTEIN ACTIVITY OF BC1 COMPLEX KINASE 7, CHLOROPLASTIC"/>
    <property type="match status" value="1"/>
</dbReference>
<reference evidence="4 5" key="1">
    <citation type="journal article" date="2016" name="Genome Announc.">
        <title>Complete Genome Sequence of Methylobacterium populi P-1M, Isolated from Pink-Pigmented Household Biofilm.</title>
        <authorList>
            <person name="Morohoshi T."/>
            <person name="Ikeda T."/>
        </authorList>
    </citation>
    <scope>NUCLEOTIDE SEQUENCE [LARGE SCALE GENOMIC DNA]</scope>
    <source>
        <strain evidence="4 5">P-1M</strain>
    </source>
</reference>
<dbReference type="GO" id="GO:0005524">
    <property type="term" value="F:ATP binding"/>
    <property type="evidence" value="ECO:0007669"/>
    <property type="project" value="InterPro"/>
</dbReference>
<evidence type="ECO:0000256" key="2">
    <source>
        <dbReference type="SAM" id="Phobius"/>
    </source>
</evidence>
<feature type="transmembrane region" description="Helical" evidence="2">
    <location>
        <begin position="533"/>
        <end position="552"/>
    </location>
</feature>
<accession>A0A160PDT7</accession>
<dbReference type="PANTHER" id="PTHR10566">
    <property type="entry name" value="CHAPERONE-ACTIVITY OF BC1 COMPLEX CABC1 -RELATED"/>
    <property type="match status" value="1"/>
</dbReference>
<dbReference type="GO" id="GO:0004672">
    <property type="term" value="F:protein kinase activity"/>
    <property type="evidence" value="ECO:0007669"/>
    <property type="project" value="InterPro"/>
</dbReference>
<dbReference type="InterPro" id="IPR050154">
    <property type="entry name" value="UbiB_kinase"/>
</dbReference>
<dbReference type="PROSITE" id="PS50011">
    <property type="entry name" value="PROTEIN_KINASE_DOM"/>
    <property type="match status" value="1"/>
</dbReference>
<name>A0A160PDT7_9HYPH</name>
<protein>
    <submittedName>
        <fullName evidence="4">ABC transporter</fullName>
    </submittedName>
</protein>
<evidence type="ECO:0000313" key="5">
    <source>
        <dbReference type="Proteomes" id="UP000218288"/>
    </source>
</evidence>
<dbReference type="AlphaFoldDB" id="A0A160PDT7"/>
<dbReference type="InterPro" id="IPR000719">
    <property type="entry name" value="Prot_kinase_dom"/>
</dbReference>